<name>A0A1G4MG94_LACFM</name>
<feature type="binding site" evidence="2">
    <location>
        <position position="77"/>
    </location>
    <ligand>
        <name>a divalent metal cation</name>
        <dbReference type="ChEBI" id="CHEBI:60240"/>
        <label>1</label>
    </ligand>
</feature>
<dbReference type="FunFam" id="3.40.1390.30:FF:000001">
    <property type="entry name" value="GTP cyclohydrolase 1 type 2"/>
    <property type="match status" value="1"/>
</dbReference>
<reference evidence="4" key="1">
    <citation type="submission" date="2016-03" db="EMBL/GenBank/DDBJ databases">
        <authorList>
            <person name="Devillers H."/>
        </authorList>
    </citation>
    <scope>NUCLEOTIDE SEQUENCE [LARGE SCALE GENOMIC DNA]</scope>
</reference>
<dbReference type="GO" id="GO:0046872">
    <property type="term" value="F:metal ion binding"/>
    <property type="evidence" value="ECO:0007669"/>
    <property type="project" value="UniProtKB-KW"/>
</dbReference>
<gene>
    <name evidence="3" type="ORF">LAFE_0F16952G</name>
</gene>
<evidence type="ECO:0000313" key="4">
    <source>
        <dbReference type="Proteomes" id="UP000190831"/>
    </source>
</evidence>
<dbReference type="Proteomes" id="UP000190831">
    <property type="component" value="Chromosome F"/>
</dbReference>
<keyword evidence="4" id="KW-1185">Reference proteome</keyword>
<dbReference type="SUPFAM" id="SSF102705">
    <property type="entry name" value="NIF3 (NGG1p interacting factor 3)-like"/>
    <property type="match status" value="1"/>
</dbReference>
<feature type="binding site" evidence="2">
    <location>
        <position position="251"/>
    </location>
    <ligand>
        <name>a divalent metal cation</name>
        <dbReference type="ChEBI" id="CHEBI:60240"/>
        <label>1</label>
    </ligand>
</feature>
<feature type="binding site" evidence="2">
    <location>
        <position position="255"/>
    </location>
    <ligand>
        <name>a divalent metal cation</name>
        <dbReference type="ChEBI" id="CHEBI:60240"/>
        <label>1</label>
    </ligand>
</feature>
<organism evidence="3 4">
    <name type="scientific">Lachancea fermentati</name>
    <name type="common">Zygosaccharomyces fermentati</name>
    <dbReference type="NCBI Taxonomy" id="4955"/>
    <lineage>
        <taxon>Eukaryota</taxon>
        <taxon>Fungi</taxon>
        <taxon>Dikarya</taxon>
        <taxon>Ascomycota</taxon>
        <taxon>Saccharomycotina</taxon>
        <taxon>Saccharomycetes</taxon>
        <taxon>Saccharomycetales</taxon>
        <taxon>Saccharomycetaceae</taxon>
        <taxon>Lachancea</taxon>
    </lineage>
</organism>
<keyword evidence="2" id="KW-0479">Metal-binding</keyword>
<dbReference type="OMA" id="NFDKTHL"/>
<dbReference type="Gene3D" id="3.40.1390.30">
    <property type="entry name" value="NIF3 (NGG1p interacting factor 3)-like"/>
    <property type="match status" value="1"/>
</dbReference>
<dbReference type="NCBIfam" id="TIGR00486">
    <property type="entry name" value="YbgI_SA1388"/>
    <property type="match status" value="1"/>
</dbReference>
<proteinExistence type="inferred from homology"/>
<evidence type="ECO:0000313" key="3">
    <source>
        <dbReference type="EMBL" id="SCW02909.1"/>
    </source>
</evidence>
<comment type="similarity">
    <text evidence="1">Belongs to the GTP cyclohydrolase I type 2/NIF3 family.</text>
</comment>
<dbReference type="InterPro" id="IPR002678">
    <property type="entry name" value="DUF34/NIF3"/>
</dbReference>
<feature type="binding site" evidence="2">
    <location>
        <position position="116"/>
    </location>
    <ligand>
        <name>a divalent metal cation</name>
        <dbReference type="ChEBI" id="CHEBI:60240"/>
        <label>1</label>
    </ligand>
</feature>
<dbReference type="PANTHER" id="PTHR13799:SF13">
    <property type="entry name" value="NIF3-LIKE PROTEIN 1"/>
    <property type="match status" value="1"/>
</dbReference>
<dbReference type="STRING" id="4955.A0A1G4MG94"/>
<protein>
    <submittedName>
        <fullName evidence="3">LAFE_0F16952g1_1</fullName>
    </submittedName>
</protein>
<dbReference type="InterPro" id="IPR036069">
    <property type="entry name" value="DUF34/NIF3_sf"/>
</dbReference>
<dbReference type="AlphaFoldDB" id="A0A1G4MG94"/>
<evidence type="ECO:0000256" key="2">
    <source>
        <dbReference type="PIRSR" id="PIRSR602678-1"/>
    </source>
</evidence>
<dbReference type="Pfam" id="PF01784">
    <property type="entry name" value="DUF34_NIF3"/>
    <property type="match status" value="1"/>
</dbReference>
<dbReference type="EMBL" id="LT598490">
    <property type="protein sequence ID" value="SCW02909.1"/>
    <property type="molecule type" value="Genomic_DNA"/>
</dbReference>
<sequence>MSKAISKVQLKAIVDAITKLYPASYADGSWDNTGLLIDCSAATTSVIKPKVLLTVDLTTSVAQEAIDKNCNFILAYHPFIFPSWKKLSPWTNPQHESAIKLIQHGISVYCPHTAVDAAKNGVNDWLVTSLCGGDSSLIQSSVSIEKVDPQQGEEEHEVGYGRVVRFSRPYSLDAIIQSAKKSLGIDHLQVATKHTDLSQHMIQSVALCAGSGSGVFRNLRESVDLYFTGELSHHEVLKYREMGKAVITCNHSNTERGYLRAIMQDALKGENIECEVSASDCDPLRVV</sequence>
<accession>A0A1G4MG94</accession>
<evidence type="ECO:0000256" key="1">
    <source>
        <dbReference type="ARBA" id="ARBA00006964"/>
    </source>
</evidence>
<dbReference type="PANTHER" id="PTHR13799">
    <property type="entry name" value="NGG1 INTERACTING FACTOR 3"/>
    <property type="match status" value="1"/>
</dbReference>
<dbReference type="GO" id="GO:0005739">
    <property type="term" value="C:mitochondrion"/>
    <property type="evidence" value="ECO:0007669"/>
    <property type="project" value="TreeGrafter"/>
</dbReference>
<dbReference type="OrthoDB" id="3345469at2759"/>